<dbReference type="AlphaFoldDB" id="A0A9D3ZKW8"/>
<accession>A0A9D3ZKW8</accession>
<dbReference type="Pfam" id="PF05056">
    <property type="entry name" value="DUF674"/>
    <property type="match status" value="1"/>
</dbReference>
<dbReference type="InterPro" id="IPR007750">
    <property type="entry name" value="DUF674"/>
</dbReference>
<name>A0A9D3ZKW8_9ROSI</name>
<dbReference type="OrthoDB" id="2014278at2759"/>
<sequence>MCGNNYRRSNCGFYVSDDSESICPSCNNVMTQTATIVNPRKGSSTNKGGYVKGIVTYMITDDLVGTPMSAISCFTLLNKFNIKDVGVLEEKTINIGIAEGVKLLKASLQSKTVLTDAFLQKKARESSIKSLMIRWKLIQMKQLHLELRAVYAYFWRLNFFIGMVLEIGHPCCCYFLLIAYGLQDVLSTEAMKKETPFDEQMFGTKDWDSQVCKSDLL</sequence>
<proteinExistence type="predicted"/>
<dbReference type="PANTHER" id="PTHR33103">
    <property type="entry name" value="OS01G0153900 PROTEIN"/>
    <property type="match status" value="1"/>
</dbReference>
<organism evidence="1 2">
    <name type="scientific">Gossypium stocksii</name>
    <dbReference type="NCBI Taxonomy" id="47602"/>
    <lineage>
        <taxon>Eukaryota</taxon>
        <taxon>Viridiplantae</taxon>
        <taxon>Streptophyta</taxon>
        <taxon>Embryophyta</taxon>
        <taxon>Tracheophyta</taxon>
        <taxon>Spermatophyta</taxon>
        <taxon>Magnoliopsida</taxon>
        <taxon>eudicotyledons</taxon>
        <taxon>Gunneridae</taxon>
        <taxon>Pentapetalae</taxon>
        <taxon>rosids</taxon>
        <taxon>malvids</taxon>
        <taxon>Malvales</taxon>
        <taxon>Malvaceae</taxon>
        <taxon>Malvoideae</taxon>
        <taxon>Gossypium</taxon>
    </lineage>
</organism>
<gene>
    <name evidence="1" type="ORF">J1N35_036521</name>
</gene>
<comment type="caution">
    <text evidence="1">The sequence shown here is derived from an EMBL/GenBank/DDBJ whole genome shotgun (WGS) entry which is preliminary data.</text>
</comment>
<dbReference type="EMBL" id="JAIQCV010000011">
    <property type="protein sequence ID" value="KAH1045737.1"/>
    <property type="molecule type" value="Genomic_DNA"/>
</dbReference>
<protein>
    <recommendedName>
        <fullName evidence="3">DUF674 domain-containing protein</fullName>
    </recommendedName>
</protein>
<evidence type="ECO:0000313" key="2">
    <source>
        <dbReference type="Proteomes" id="UP000828251"/>
    </source>
</evidence>
<dbReference type="Proteomes" id="UP000828251">
    <property type="component" value="Unassembled WGS sequence"/>
</dbReference>
<evidence type="ECO:0008006" key="3">
    <source>
        <dbReference type="Google" id="ProtNLM"/>
    </source>
</evidence>
<dbReference type="PANTHER" id="PTHR33103:SF110">
    <property type="entry name" value="DUF674 FAMILY PROTEIN"/>
    <property type="match status" value="1"/>
</dbReference>
<keyword evidence="2" id="KW-1185">Reference proteome</keyword>
<evidence type="ECO:0000313" key="1">
    <source>
        <dbReference type="EMBL" id="KAH1045737.1"/>
    </source>
</evidence>
<reference evidence="1 2" key="1">
    <citation type="journal article" date="2021" name="Plant Biotechnol. J.">
        <title>Multi-omics assisted identification of the key and species-specific regulatory components of drought-tolerant mechanisms in Gossypium stocksii.</title>
        <authorList>
            <person name="Yu D."/>
            <person name="Ke L."/>
            <person name="Zhang D."/>
            <person name="Wu Y."/>
            <person name="Sun Y."/>
            <person name="Mei J."/>
            <person name="Sun J."/>
            <person name="Sun Y."/>
        </authorList>
    </citation>
    <scope>NUCLEOTIDE SEQUENCE [LARGE SCALE GENOMIC DNA]</scope>
    <source>
        <strain evidence="2">cv. E1</strain>
        <tissue evidence="1">Leaf</tissue>
    </source>
</reference>